<feature type="transmembrane region" description="Helical" evidence="6">
    <location>
        <begin position="107"/>
        <end position="125"/>
    </location>
</feature>
<keyword evidence="5" id="KW-0046">Antibiotic resistance</keyword>
<dbReference type="EMBL" id="BAAASJ010000007">
    <property type="protein sequence ID" value="GAA2622477.1"/>
    <property type="molecule type" value="Genomic_DNA"/>
</dbReference>
<keyword evidence="2 6" id="KW-0812">Transmembrane</keyword>
<dbReference type="InterPro" id="IPR047817">
    <property type="entry name" value="ABC2_TM_bact-type"/>
</dbReference>
<feature type="transmembrane region" description="Helical" evidence="6">
    <location>
        <begin position="218"/>
        <end position="238"/>
    </location>
</feature>
<protein>
    <recommendedName>
        <fullName evidence="6">Transport permease protein</fullName>
    </recommendedName>
</protein>
<comment type="caution">
    <text evidence="8">The sequence shown here is derived from an EMBL/GenBank/DDBJ whole genome shotgun (WGS) entry which is preliminary data.</text>
</comment>
<feature type="transmembrane region" description="Helical" evidence="6">
    <location>
        <begin position="165"/>
        <end position="183"/>
    </location>
</feature>
<feature type="transmembrane region" description="Helical" evidence="6">
    <location>
        <begin position="12"/>
        <end position="31"/>
    </location>
</feature>
<dbReference type="InterPro" id="IPR000412">
    <property type="entry name" value="ABC_2_transport"/>
</dbReference>
<dbReference type="InterPro" id="IPR051784">
    <property type="entry name" value="Nod_factor_ABC_transporter"/>
</dbReference>
<evidence type="ECO:0000313" key="9">
    <source>
        <dbReference type="Proteomes" id="UP001500151"/>
    </source>
</evidence>
<gene>
    <name evidence="8" type="ORF">GCM10010307_07080</name>
</gene>
<name>A0ABN3QC46_9ACTN</name>
<feature type="transmembrane region" description="Helical" evidence="6">
    <location>
        <begin position="131"/>
        <end position="153"/>
    </location>
</feature>
<keyword evidence="6" id="KW-0813">Transport</keyword>
<evidence type="ECO:0000256" key="5">
    <source>
        <dbReference type="ARBA" id="ARBA00023251"/>
    </source>
</evidence>
<keyword evidence="4 6" id="KW-0472">Membrane</keyword>
<dbReference type="PROSITE" id="PS51012">
    <property type="entry name" value="ABC_TM2"/>
    <property type="match status" value="1"/>
</dbReference>
<dbReference type="PIRSF" id="PIRSF006648">
    <property type="entry name" value="DrrB"/>
    <property type="match status" value="1"/>
</dbReference>
<dbReference type="Pfam" id="PF01061">
    <property type="entry name" value="ABC2_membrane"/>
    <property type="match status" value="1"/>
</dbReference>
<keyword evidence="3 6" id="KW-1133">Transmembrane helix</keyword>
<keyword evidence="6" id="KW-1003">Cell membrane</keyword>
<reference evidence="8 9" key="1">
    <citation type="journal article" date="2019" name="Int. J. Syst. Evol. Microbiol.">
        <title>The Global Catalogue of Microorganisms (GCM) 10K type strain sequencing project: providing services to taxonomists for standard genome sequencing and annotation.</title>
        <authorList>
            <consortium name="The Broad Institute Genomics Platform"/>
            <consortium name="The Broad Institute Genome Sequencing Center for Infectious Disease"/>
            <person name="Wu L."/>
            <person name="Ma J."/>
        </authorList>
    </citation>
    <scope>NUCLEOTIDE SEQUENCE [LARGE SCALE GENOMIC DNA]</scope>
    <source>
        <strain evidence="8 9">JCM 4524</strain>
    </source>
</reference>
<dbReference type="Proteomes" id="UP001500151">
    <property type="component" value="Unassembled WGS sequence"/>
</dbReference>
<evidence type="ECO:0000256" key="4">
    <source>
        <dbReference type="ARBA" id="ARBA00023136"/>
    </source>
</evidence>
<evidence type="ECO:0000313" key="8">
    <source>
        <dbReference type="EMBL" id="GAA2622477.1"/>
    </source>
</evidence>
<feature type="transmembrane region" description="Helical" evidence="6">
    <location>
        <begin position="51"/>
        <end position="75"/>
    </location>
</feature>
<comment type="similarity">
    <text evidence="6">Belongs to the ABC-2 integral membrane protein family.</text>
</comment>
<keyword evidence="9" id="KW-1185">Reference proteome</keyword>
<dbReference type="PANTHER" id="PTHR43229">
    <property type="entry name" value="NODULATION PROTEIN J"/>
    <property type="match status" value="1"/>
</dbReference>
<evidence type="ECO:0000259" key="7">
    <source>
        <dbReference type="PROSITE" id="PS51012"/>
    </source>
</evidence>
<dbReference type="RefSeq" id="WP_344387453.1">
    <property type="nucleotide sequence ID" value="NZ_BAAASJ010000007.1"/>
</dbReference>
<organism evidence="8 9">
    <name type="scientific">Streptomyces vastus</name>
    <dbReference type="NCBI Taxonomy" id="285451"/>
    <lineage>
        <taxon>Bacteria</taxon>
        <taxon>Bacillati</taxon>
        <taxon>Actinomycetota</taxon>
        <taxon>Actinomycetes</taxon>
        <taxon>Kitasatosporales</taxon>
        <taxon>Streptomycetaceae</taxon>
        <taxon>Streptomyces</taxon>
    </lineage>
</organism>
<accession>A0ABN3QC46</accession>
<evidence type="ECO:0000256" key="3">
    <source>
        <dbReference type="ARBA" id="ARBA00022989"/>
    </source>
</evidence>
<sequence>MYFRSLRETRRIILVVMAVPLVVPIFMLVVFSRVFGDILQGTGLSGSTSYVQYVAPGAILMAVMLPATASVSVAIERQNGFYDRMRISPMGPRCSNLARRIGDATKLLGFALVLLLVSWVAGADIHNWPMALVLGGGLSALWGFGYSGLSFAACLRTGKAEIAEALLPAFFPLVFVSSAFVPLENLPGWMEAVATYNPLTYLCDAIRGAYTGDLDARATGIAVLSTVLMIALSQLLIARAEHKVASST</sequence>
<dbReference type="PANTHER" id="PTHR43229:SF2">
    <property type="entry name" value="NODULATION PROTEIN J"/>
    <property type="match status" value="1"/>
</dbReference>
<comment type="subcellular location">
    <subcellularLocation>
        <location evidence="6">Cell membrane</location>
        <topology evidence="6">Multi-pass membrane protein</topology>
    </subcellularLocation>
    <subcellularLocation>
        <location evidence="1">Membrane</location>
        <topology evidence="1">Multi-pass membrane protein</topology>
    </subcellularLocation>
</comment>
<evidence type="ECO:0000256" key="6">
    <source>
        <dbReference type="RuleBase" id="RU361157"/>
    </source>
</evidence>
<feature type="domain" description="ABC transmembrane type-2" evidence="7">
    <location>
        <begin position="15"/>
        <end position="240"/>
    </location>
</feature>
<dbReference type="InterPro" id="IPR013525">
    <property type="entry name" value="ABC2_TM"/>
</dbReference>
<proteinExistence type="inferred from homology"/>
<evidence type="ECO:0000256" key="1">
    <source>
        <dbReference type="ARBA" id="ARBA00004141"/>
    </source>
</evidence>
<evidence type="ECO:0000256" key="2">
    <source>
        <dbReference type="ARBA" id="ARBA00022692"/>
    </source>
</evidence>